<evidence type="ECO:0000313" key="2">
    <source>
        <dbReference type="EMBL" id="EJK62153.1"/>
    </source>
</evidence>
<gene>
    <name evidence="2" type="ORF">THAOC_17248</name>
</gene>
<keyword evidence="3" id="KW-1185">Reference proteome</keyword>
<evidence type="ECO:0000313" key="3">
    <source>
        <dbReference type="Proteomes" id="UP000266841"/>
    </source>
</evidence>
<dbReference type="Proteomes" id="UP000266841">
    <property type="component" value="Unassembled WGS sequence"/>
</dbReference>
<comment type="caution">
    <text evidence="2">The sequence shown here is derived from an EMBL/GenBank/DDBJ whole genome shotgun (WGS) entry which is preliminary data.</text>
</comment>
<protein>
    <submittedName>
        <fullName evidence="2">Uncharacterized protein</fullName>
    </submittedName>
</protein>
<sequence length="265" mass="29447">MSGRQRAFPRHCLQVLLLNEGVTQTPSISSSNTMRNRHELLPDACWRYGAELTPLAVISRGADAPDRRGRPWGARGTLWGAWAGPWEGRKGEVELGALERAAEQLTNRHRAIIRAGFAQGSIVFDEEIDGVWVTPLYPYLAGGLGDSVGEMHAVEAGCEVAEVKRQHNLRIEKNCSRSEVEEGSTEIEEGILRTMKTRGKKYGDGETLIRRQLRHLACHLACRRRRILGVFEVEESSHEGEGVEEEGKEEGNEQQEEAQPRDGGG</sequence>
<dbReference type="EMBL" id="AGNL01019085">
    <property type="protein sequence ID" value="EJK62153.1"/>
    <property type="molecule type" value="Genomic_DNA"/>
</dbReference>
<feature type="compositionally biased region" description="Acidic residues" evidence="1">
    <location>
        <begin position="242"/>
        <end position="256"/>
    </location>
</feature>
<proteinExistence type="predicted"/>
<name>K0S7T8_THAOC</name>
<evidence type="ECO:0000256" key="1">
    <source>
        <dbReference type="SAM" id="MobiDB-lite"/>
    </source>
</evidence>
<organism evidence="2 3">
    <name type="scientific">Thalassiosira oceanica</name>
    <name type="common">Marine diatom</name>
    <dbReference type="NCBI Taxonomy" id="159749"/>
    <lineage>
        <taxon>Eukaryota</taxon>
        <taxon>Sar</taxon>
        <taxon>Stramenopiles</taxon>
        <taxon>Ochrophyta</taxon>
        <taxon>Bacillariophyta</taxon>
        <taxon>Coscinodiscophyceae</taxon>
        <taxon>Thalassiosirophycidae</taxon>
        <taxon>Thalassiosirales</taxon>
        <taxon>Thalassiosiraceae</taxon>
        <taxon>Thalassiosira</taxon>
    </lineage>
</organism>
<feature type="region of interest" description="Disordered" evidence="1">
    <location>
        <begin position="233"/>
        <end position="265"/>
    </location>
</feature>
<dbReference type="AlphaFoldDB" id="K0S7T8"/>
<accession>K0S7T8</accession>
<reference evidence="2 3" key="1">
    <citation type="journal article" date="2012" name="Genome Biol.">
        <title>Genome and low-iron response of an oceanic diatom adapted to chronic iron limitation.</title>
        <authorList>
            <person name="Lommer M."/>
            <person name="Specht M."/>
            <person name="Roy A.S."/>
            <person name="Kraemer L."/>
            <person name="Andreson R."/>
            <person name="Gutowska M.A."/>
            <person name="Wolf J."/>
            <person name="Bergner S.V."/>
            <person name="Schilhabel M.B."/>
            <person name="Klostermeier U.C."/>
            <person name="Beiko R.G."/>
            <person name="Rosenstiel P."/>
            <person name="Hippler M."/>
            <person name="Laroche J."/>
        </authorList>
    </citation>
    <scope>NUCLEOTIDE SEQUENCE [LARGE SCALE GENOMIC DNA]</scope>
    <source>
        <strain evidence="2 3">CCMP1005</strain>
    </source>
</reference>